<keyword evidence="3" id="KW-1185">Reference proteome</keyword>
<organism evidence="2 3">
    <name type="scientific">Prorocentrum cordatum</name>
    <dbReference type="NCBI Taxonomy" id="2364126"/>
    <lineage>
        <taxon>Eukaryota</taxon>
        <taxon>Sar</taxon>
        <taxon>Alveolata</taxon>
        <taxon>Dinophyceae</taxon>
        <taxon>Prorocentrales</taxon>
        <taxon>Prorocentraceae</taxon>
        <taxon>Prorocentrum</taxon>
    </lineage>
</organism>
<sequence>TTTKTTSPPARGRMRFSTGKTPEARPCESGPGGPSAAHWAPAGGFQEASRGRRRGGRRNGEGEGEEETAGPRGRLGPRRRCKTPGVPAEGPRGRAEETPTVATALNDARQGNPALHGPYPSAARAGGASARPRAREAPHSSDALSTLAAASRTAWSSAGSSRAASTAPMNGEA</sequence>
<proteinExistence type="predicted"/>
<accession>A0ABN9PU11</accession>
<dbReference type="EMBL" id="CAUYUJ010001246">
    <property type="protein sequence ID" value="CAK0795023.1"/>
    <property type="molecule type" value="Genomic_DNA"/>
</dbReference>
<evidence type="ECO:0000313" key="3">
    <source>
        <dbReference type="Proteomes" id="UP001189429"/>
    </source>
</evidence>
<feature type="region of interest" description="Disordered" evidence="1">
    <location>
        <begin position="1"/>
        <end position="173"/>
    </location>
</feature>
<evidence type="ECO:0000256" key="1">
    <source>
        <dbReference type="SAM" id="MobiDB-lite"/>
    </source>
</evidence>
<reference evidence="2" key="1">
    <citation type="submission" date="2023-10" db="EMBL/GenBank/DDBJ databases">
        <authorList>
            <person name="Chen Y."/>
            <person name="Shah S."/>
            <person name="Dougan E. K."/>
            <person name="Thang M."/>
            <person name="Chan C."/>
        </authorList>
    </citation>
    <scope>NUCLEOTIDE SEQUENCE [LARGE SCALE GENOMIC DNA]</scope>
</reference>
<evidence type="ECO:0000313" key="2">
    <source>
        <dbReference type="EMBL" id="CAK0795023.1"/>
    </source>
</evidence>
<comment type="caution">
    <text evidence="2">The sequence shown here is derived from an EMBL/GenBank/DDBJ whole genome shotgun (WGS) entry which is preliminary data.</text>
</comment>
<name>A0ABN9PU11_9DINO</name>
<feature type="compositionally biased region" description="Low complexity" evidence="1">
    <location>
        <begin position="140"/>
        <end position="167"/>
    </location>
</feature>
<dbReference type="Proteomes" id="UP001189429">
    <property type="component" value="Unassembled WGS sequence"/>
</dbReference>
<feature type="compositionally biased region" description="Low complexity" evidence="1">
    <location>
        <begin position="117"/>
        <end position="131"/>
    </location>
</feature>
<gene>
    <name evidence="2" type="ORF">PCOR1329_LOCUS4815</name>
</gene>
<feature type="non-terminal residue" evidence="2">
    <location>
        <position position="1"/>
    </location>
</feature>
<protein>
    <submittedName>
        <fullName evidence="2">Uncharacterized protein</fullName>
    </submittedName>
</protein>